<evidence type="ECO:0000313" key="3">
    <source>
        <dbReference type="Proteomes" id="UP001271007"/>
    </source>
</evidence>
<feature type="compositionally biased region" description="Acidic residues" evidence="1">
    <location>
        <begin position="97"/>
        <end position="115"/>
    </location>
</feature>
<feature type="compositionally biased region" description="Polar residues" evidence="1">
    <location>
        <begin position="34"/>
        <end position="52"/>
    </location>
</feature>
<dbReference type="AlphaFoldDB" id="A0AAJ0G9Q8"/>
<comment type="caution">
    <text evidence="2">The sequence shown here is derived from an EMBL/GenBank/DDBJ whole genome shotgun (WGS) entry which is preliminary data.</text>
</comment>
<reference evidence="2" key="1">
    <citation type="submission" date="2023-04" db="EMBL/GenBank/DDBJ databases">
        <title>Black Yeasts Isolated from many extreme environments.</title>
        <authorList>
            <person name="Coleine C."/>
            <person name="Stajich J.E."/>
            <person name="Selbmann L."/>
        </authorList>
    </citation>
    <scope>NUCLEOTIDE SEQUENCE</scope>
    <source>
        <strain evidence="2">CCFEE 5312</strain>
    </source>
</reference>
<dbReference type="Proteomes" id="UP001271007">
    <property type="component" value="Unassembled WGS sequence"/>
</dbReference>
<feature type="region of interest" description="Disordered" evidence="1">
    <location>
        <begin position="1"/>
        <end position="172"/>
    </location>
</feature>
<feature type="compositionally biased region" description="Pro residues" evidence="1">
    <location>
        <begin position="202"/>
        <end position="211"/>
    </location>
</feature>
<proteinExistence type="predicted"/>
<feature type="compositionally biased region" description="Polar residues" evidence="1">
    <location>
        <begin position="75"/>
        <end position="93"/>
    </location>
</feature>
<accession>A0AAJ0G9Q8</accession>
<feature type="compositionally biased region" description="Polar residues" evidence="1">
    <location>
        <begin position="185"/>
        <end position="194"/>
    </location>
</feature>
<keyword evidence="3" id="KW-1185">Reference proteome</keyword>
<dbReference type="EMBL" id="JAWDJX010000011">
    <property type="protein sequence ID" value="KAK3054674.1"/>
    <property type="molecule type" value="Genomic_DNA"/>
</dbReference>
<organism evidence="2 3">
    <name type="scientific">Extremus antarcticus</name>
    <dbReference type="NCBI Taxonomy" id="702011"/>
    <lineage>
        <taxon>Eukaryota</taxon>
        <taxon>Fungi</taxon>
        <taxon>Dikarya</taxon>
        <taxon>Ascomycota</taxon>
        <taxon>Pezizomycotina</taxon>
        <taxon>Dothideomycetes</taxon>
        <taxon>Dothideomycetidae</taxon>
        <taxon>Mycosphaerellales</taxon>
        <taxon>Extremaceae</taxon>
        <taxon>Extremus</taxon>
    </lineage>
</organism>
<protein>
    <submittedName>
        <fullName evidence="2">Uncharacterized protein</fullName>
    </submittedName>
</protein>
<name>A0AAJ0G9Q8_9PEZI</name>
<gene>
    <name evidence="2" type="ORF">LTR09_004403</name>
</gene>
<evidence type="ECO:0000313" key="2">
    <source>
        <dbReference type="EMBL" id="KAK3054674.1"/>
    </source>
</evidence>
<feature type="compositionally biased region" description="Polar residues" evidence="1">
    <location>
        <begin position="152"/>
        <end position="168"/>
    </location>
</feature>
<feature type="region of interest" description="Disordered" evidence="1">
    <location>
        <begin position="185"/>
        <end position="223"/>
    </location>
</feature>
<sequence>MSRNTPATPSPHRFLTGRARQEPPAKTPKPASALRQQVAQNPGAQQRQSPDAASQFAATPRFSTGQRKPRGPVQRSPSPQKHSLVNALRSTGRPTEDVEDVPDQAEDDEMLDLEQTDAVPTTEHGNEQQWSNDLAFSPKRRRLGDDRHSPDVRSSNFKRPQQPASRASGSVPPFASLQAHLNEDTTSIRSTSPQRPAFLRPSAPPQEPTEPLPETFSPHKRGQKFVPGGMAAVVQQWVIEAGQTAVQSRRRQGYLKGEHYVTRVKIDQVLGAGPFTALGKNADGEQMRLLLAGRAGADNEAARLGAGDVVGIRAPTWDVGVDGRMWAVGVDWKQLS</sequence>
<evidence type="ECO:0000256" key="1">
    <source>
        <dbReference type="SAM" id="MobiDB-lite"/>
    </source>
</evidence>